<accession>A0A816HZI6</accession>
<evidence type="ECO:0000313" key="2">
    <source>
        <dbReference type="Proteomes" id="UP000663828"/>
    </source>
</evidence>
<reference evidence="1" key="1">
    <citation type="submission" date="2021-02" db="EMBL/GenBank/DDBJ databases">
        <authorList>
            <person name="Nowell W R."/>
        </authorList>
    </citation>
    <scope>NUCLEOTIDE SEQUENCE</scope>
</reference>
<gene>
    <name evidence="1" type="ORF">XAT740_LOCUS64476</name>
</gene>
<keyword evidence="2" id="KW-1185">Reference proteome</keyword>
<sequence length="77" mass="8563">NSTGFIQNDVIAKLSNCSLEIQPKEFVEFGSFRSGHRLQWWNLLAALETDSLSIAEESVAILITHSILQYGPVADNK</sequence>
<feature type="non-terminal residue" evidence="1">
    <location>
        <position position="1"/>
    </location>
</feature>
<evidence type="ECO:0000313" key="1">
    <source>
        <dbReference type="EMBL" id="CAF1692045.1"/>
    </source>
</evidence>
<protein>
    <submittedName>
        <fullName evidence="1">Uncharacterized protein</fullName>
    </submittedName>
</protein>
<feature type="non-terminal residue" evidence="1">
    <location>
        <position position="77"/>
    </location>
</feature>
<dbReference type="EMBL" id="CAJNOR010022449">
    <property type="protein sequence ID" value="CAF1692045.1"/>
    <property type="molecule type" value="Genomic_DNA"/>
</dbReference>
<organism evidence="1 2">
    <name type="scientific">Adineta ricciae</name>
    <name type="common">Rotifer</name>
    <dbReference type="NCBI Taxonomy" id="249248"/>
    <lineage>
        <taxon>Eukaryota</taxon>
        <taxon>Metazoa</taxon>
        <taxon>Spiralia</taxon>
        <taxon>Gnathifera</taxon>
        <taxon>Rotifera</taxon>
        <taxon>Eurotatoria</taxon>
        <taxon>Bdelloidea</taxon>
        <taxon>Adinetida</taxon>
        <taxon>Adinetidae</taxon>
        <taxon>Adineta</taxon>
    </lineage>
</organism>
<dbReference type="AlphaFoldDB" id="A0A816HZI6"/>
<proteinExistence type="predicted"/>
<name>A0A816HZI6_ADIRI</name>
<dbReference type="Proteomes" id="UP000663828">
    <property type="component" value="Unassembled WGS sequence"/>
</dbReference>
<comment type="caution">
    <text evidence="1">The sequence shown here is derived from an EMBL/GenBank/DDBJ whole genome shotgun (WGS) entry which is preliminary data.</text>
</comment>